<dbReference type="CDD" id="cd07101">
    <property type="entry name" value="ALDH_SSADH2_GabD2"/>
    <property type="match status" value="1"/>
</dbReference>
<reference evidence="7" key="1">
    <citation type="journal article" date="2019" name="Int. J. Syst. Evol. Microbiol.">
        <title>The Global Catalogue of Microorganisms (GCM) 10K type strain sequencing project: providing services to taxonomists for standard genome sequencing and annotation.</title>
        <authorList>
            <consortium name="The Broad Institute Genomics Platform"/>
            <consortium name="The Broad Institute Genome Sequencing Center for Infectious Disease"/>
            <person name="Wu L."/>
            <person name="Ma J."/>
        </authorList>
    </citation>
    <scope>NUCLEOTIDE SEQUENCE [LARGE SCALE GENOMIC DNA]</scope>
    <source>
        <strain evidence="7">KCTC 32255</strain>
    </source>
</reference>
<comment type="similarity">
    <text evidence="3">Belongs to the aldehyde dehydrogenase family.</text>
</comment>
<feature type="active site" evidence="2">
    <location>
        <position position="278"/>
    </location>
</feature>
<dbReference type="PROSITE" id="PS00687">
    <property type="entry name" value="ALDEHYDE_DEHYDR_GLU"/>
    <property type="match status" value="1"/>
</dbReference>
<dbReference type="InterPro" id="IPR016161">
    <property type="entry name" value="Ald_DH/histidinol_DH"/>
</dbReference>
<dbReference type="Gene3D" id="3.40.605.10">
    <property type="entry name" value="Aldehyde Dehydrogenase, Chain A, domain 1"/>
    <property type="match status" value="1"/>
</dbReference>
<dbReference type="EC" id="1.2.1.79" evidence="6"/>
<dbReference type="NCBIfam" id="NF006916">
    <property type="entry name" value="PRK09407.1"/>
    <property type="match status" value="1"/>
</dbReference>
<dbReference type="InterPro" id="IPR016162">
    <property type="entry name" value="Ald_DH_N"/>
</dbReference>
<evidence type="ECO:0000259" key="5">
    <source>
        <dbReference type="Pfam" id="PF00171"/>
    </source>
</evidence>
<accession>A0ABW2BZ16</accession>
<protein>
    <submittedName>
        <fullName evidence="6">Succinic semialdehyde dehydrogenase</fullName>
        <ecNumber evidence="6">1.2.1.79</ecNumber>
    </submittedName>
</protein>
<evidence type="ECO:0000256" key="3">
    <source>
        <dbReference type="RuleBase" id="RU003345"/>
    </source>
</evidence>
<proteinExistence type="inferred from homology"/>
<keyword evidence="7" id="KW-1185">Reference proteome</keyword>
<dbReference type="Gene3D" id="3.40.309.10">
    <property type="entry name" value="Aldehyde Dehydrogenase, Chain A, domain 2"/>
    <property type="match status" value="1"/>
</dbReference>
<keyword evidence="1 3" id="KW-0560">Oxidoreductase</keyword>
<evidence type="ECO:0000313" key="7">
    <source>
        <dbReference type="Proteomes" id="UP001596337"/>
    </source>
</evidence>
<feature type="compositionally biased region" description="Gly residues" evidence="4">
    <location>
        <begin position="15"/>
        <end position="27"/>
    </location>
</feature>
<dbReference type="SUPFAM" id="SSF53720">
    <property type="entry name" value="ALDH-like"/>
    <property type="match status" value="1"/>
</dbReference>
<dbReference type="Proteomes" id="UP001596337">
    <property type="component" value="Unassembled WGS sequence"/>
</dbReference>
<evidence type="ECO:0000256" key="2">
    <source>
        <dbReference type="PROSITE-ProRule" id="PRU10007"/>
    </source>
</evidence>
<evidence type="ECO:0000256" key="4">
    <source>
        <dbReference type="SAM" id="MobiDB-lite"/>
    </source>
</evidence>
<dbReference type="GO" id="GO:0036243">
    <property type="term" value="F:succinate-semialdehyde dehydrogenase (NADP+) activity"/>
    <property type="evidence" value="ECO:0007669"/>
    <property type="project" value="UniProtKB-EC"/>
</dbReference>
<dbReference type="RefSeq" id="WP_345398395.1">
    <property type="nucleotide sequence ID" value="NZ_BAABLA010000028.1"/>
</dbReference>
<evidence type="ECO:0000313" key="6">
    <source>
        <dbReference type="EMBL" id="MFC6868336.1"/>
    </source>
</evidence>
<dbReference type="InterPro" id="IPR015590">
    <property type="entry name" value="Aldehyde_DH_dom"/>
</dbReference>
<feature type="region of interest" description="Disordered" evidence="4">
    <location>
        <begin position="1"/>
        <end position="29"/>
    </location>
</feature>
<name>A0ABW2BZ16_9PSEU</name>
<gene>
    <name evidence="6" type="ORF">ACFQGD_14425</name>
</gene>
<feature type="domain" description="Aldehyde dehydrogenase" evidence="5">
    <location>
        <begin position="49"/>
        <end position="505"/>
    </location>
</feature>
<evidence type="ECO:0000256" key="1">
    <source>
        <dbReference type="ARBA" id="ARBA00023002"/>
    </source>
</evidence>
<organism evidence="6 7">
    <name type="scientific">Haloechinothrix salitolerans</name>
    <dbReference type="NCBI Taxonomy" id="926830"/>
    <lineage>
        <taxon>Bacteria</taxon>
        <taxon>Bacillati</taxon>
        <taxon>Actinomycetota</taxon>
        <taxon>Actinomycetes</taxon>
        <taxon>Pseudonocardiales</taxon>
        <taxon>Pseudonocardiaceae</taxon>
        <taxon>Haloechinothrix</taxon>
    </lineage>
</organism>
<dbReference type="Pfam" id="PF00171">
    <property type="entry name" value="Aldedh"/>
    <property type="match status" value="1"/>
</dbReference>
<dbReference type="InterPro" id="IPR029510">
    <property type="entry name" value="Ald_DH_CS_GLU"/>
</dbReference>
<dbReference type="EMBL" id="JBHSXX010000001">
    <property type="protein sequence ID" value="MFC6868336.1"/>
    <property type="molecule type" value="Genomic_DNA"/>
</dbReference>
<dbReference type="PANTHER" id="PTHR11699">
    <property type="entry name" value="ALDEHYDE DEHYDROGENASE-RELATED"/>
    <property type="match status" value="1"/>
</dbReference>
<sequence length="540" mass="56814">MTSAAPGNTSEQTGQQGGSGSTIGGLTGAPSVSRAKELVARVVGGKDNAPVEMTAPFTGKPIVSLPQATDADARAVFDEARRAQRAWANTSIAERQRVLTRLMTLVLDRQQEGLDLVQVEAGKSRLDAFDEIAGTALAASYYGKYSARALGVKRRAGVFPVLTKTQELRHPKGVVGIISPWNYPLALTGLDVLPALAAGNAVVQKPDNQTALSALWLHELAEEAGLPRGVWQIVLGRGSVIGDAIVEESDYVAFTGSTATGKRLAGKIAERLTSFSLELGGKNPMIVLPDANVEKAATGAVAACFSSAGQLCVSVERIYVHETIREDFAAAFAAKAKELTLGAKLDYSAGMGSLTSADQLKTITEHVDDARAKGATVLAGGRARPDIGPLFYEPTVLTDVTPDMTPFAEETFGPVVSIYGYSDIDDAVQRANDTVYGLNASVWGSNGAHAREVAARIKAGTVNVNEGFAASFGSIDAPMGGMGDSGVGRRNGAEGILRFTEVQTVATQRGLKLRPFKGMPPRLWARSLTTGIKALRHLPR</sequence>
<dbReference type="InterPro" id="IPR016163">
    <property type="entry name" value="Ald_DH_C"/>
</dbReference>
<comment type="caution">
    <text evidence="6">The sequence shown here is derived from an EMBL/GenBank/DDBJ whole genome shotgun (WGS) entry which is preliminary data.</text>
</comment>